<dbReference type="Proteomes" id="UP000829364">
    <property type="component" value="Chromosome 6"/>
</dbReference>
<feature type="signal peptide" evidence="1">
    <location>
        <begin position="1"/>
        <end position="21"/>
    </location>
</feature>
<proteinExistence type="predicted"/>
<dbReference type="EMBL" id="CP086359">
    <property type="protein sequence ID" value="UNI20435.1"/>
    <property type="molecule type" value="Genomic_DNA"/>
</dbReference>
<gene>
    <name evidence="2" type="ORF">JDV02_006523</name>
</gene>
<dbReference type="RefSeq" id="XP_047843916.1">
    <property type="nucleotide sequence ID" value="XM_047987926.1"/>
</dbReference>
<dbReference type="GeneID" id="72068472"/>
<protein>
    <submittedName>
        <fullName evidence="2">Uncharacterized protein</fullName>
    </submittedName>
</protein>
<keyword evidence="1" id="KW-0732">Signal</keyword>
<keyword evidence="3" id="KW-1185">Reference proteome</keyword>
<evidence type="ECO:0000256" key="1">
    <source>
        <dbReference type="SAM" id="SignalP"/>
    </source>
</evidence>
<evidence type="ECO:0000313" key="2">
    <source>
        <dbReference type="EMBL" id="UNI20435.1"/>
    </source>
</evidence>
<name>A0A9Q8VBE9_9HYPO</name>
<accession>A0A9Q8VBE9</accession>
<sequence>MARLNMAVMMALAYLATQSKARVAPAEQPTTTTTTGCITTMTVTYSRLSTPPYWPQCSFDGTERIYTSTVTETHSIDCHGCHQVAVRGWPELHCPAMIITASVTEATPSTKHKTVCAASW</sequence>
<reference evidence="2" key="1">
    <citation type="submission" date="2021-11" db="EMBL/GenBank/DDBJ databases">
        <title>Purpureocillium_takamizusanense_genome.</title>
        <authorList>
            <person name="Nguyen N.-H."/>
        </authorList>
    </citation>
    <scope>NUCLEOTIDE SEQUENCE</scope>
    <source>
        <strain evidence="2">PT3</strain>
    </source>
</reference>
<organism evidence="2 3">
    <name type="scientific">Purpureocillium takamizusanense</name>
    <dbReference type="NCBI Taxonomy" id="2060973"/>
    <lineage>
        <taxon>Eukaryota</taxon>
        <taxon>Fungi</taxon>
        <taxon>Dikarya</taxon>
        <taxon>Ascomycota</taxon>
        <taxon>Pezizomycotina</taxon>
        <taxon>Sordariomycetes</taxon>
        <taxon>Hypocreomycetidae</taxon>
        <taxon>Hypocreales</taxon>
        <taxon>Ophiocordycipitaceae</taxon>
        <taxon>Purpureocillium</taxon>
    </lineage>
</organism>
<dbReference type="OrthoDB" id="5233988at2759"/>
<dbReference type="AlphaFoldDB" id="A0A9Q8VBE9"/>
<feature type="chain" id="PRO_5040307860" evidence="1">
    <location>
        <begin position="22"/>
        <end position="120"/>
    </location>
</feature>
<evidence type="ECO:0000313" key="3">
    <source>
        <dbReference type="Proteomes" id="UP000829364"/>
    </source>
</evidence>
<dbReference type="KEGG" id="ptkz:JDV02_006523"/>